<comment type="subcellular location">
    <subcellularLocation>
        <location evidence="1 10">Cytoplasm</location>
    </subcellularLocation>
</comment>
<dbReference type="OrthoDB" id="5191115at2"/>
<dbReference type="SUPFAM" id="SSF51064">
    <property type="entry name" value="Head domain of nucleotide exchange factor GrpE"/>
    <property type="match status" value="1"/>
</dbReference>
<keyword evidence="4 10" id="KW-0963">Cytoplasm</keyword>
<evidence type="ECO:0000313" key="14">
    <source>
        <dbReference type="Proteomes" id="UP000245590"/>
    </source>
</evidence>
<dbReference type="PRINTS" id="PR00773">
    <property type="entry name" value="GRPEPROTEIN"/>
</dbReference>
<evidence type="ECO:0000256" key="7">
    <source>
        <dbReference type="ARBA" id="ARBA00053401"/>
    </source>
</evidence>
<feature type="region of interest" description="Disordered" evidence="12">
    <location>
        <begin position="1"/>
        <end position="106"/>
    </location>
</feature>
<dbReference type="PANTHER" id="PTHR21237">
    <property type="entry name" value="GRPE PROTEIN"/>
    <property type="match status" value="1"/>
</dbReference>
<sequence length="233" mass="25086">MTENQQTPDPEGQDGRDGDQAEAGFSFTDRRRVDPEDGSVRPSDQAGASEAAGEGTDPLDAEAAALYEQSQQDGDASGAPSEDASGESSRIAELEQQVNDLGEELKRSQAEYVNSRRRIENTAQVEKQAATERVLASLIGVLDDIELGRQHGDIAEGTPFHSIAAKLEDVLRGQGLERYGEVGDVFDPSLHEALMHEDSDAVEVNTVKLVMQPGYKVGERVLRPARVGTEGPQ</sequence>
<comment type="caution">
    <text evidence="13">The sequence shown here is derived from an EMBL/GenBank/DDBJ whole genome shotgun (WGS) entry which is preliminary data.</text>
</comment>
<dbReference type="InterPro" id="IPR000740">
    <property type="entry name" value="GrpE"/>
</dbReference>
<evidence type="ECO:0000256" key="11">
    <source>
        <dbReference type="RuleBase" id="RU004478"/>
    </source>
</evidence>
<gene>
    <name evidence="10 13" type="primary">grpE</name>
    <name evidence="13" type="ORF">DEO23_08230</name>
</gene>
<dbReference type="SUPFAM" id="SSF58014">
    <property type="entry name" value="Coiled-coil domain of nucleotide exchange factor GrpE"/>
    <property type="match status" value="1"/>
</dbReference>
<dbReference type="CDD" id="cd00446">
    <property type="entry name" value="GrpE"/>
    <property type="match status" value="1"/>
</dbReference>
<dbReference type="FunFam" id="2.30.22.10:FF:000001">
    <property type="entry name" value="Protein GrpE"/>
    <property type="match status" value="1"/>
</dbReference>
<dbReference type="Gene3D" id="3.90.20.20">
    <property type="match status" value="1"/>
</dbReference>
<dbReference type="AlphaFoldDB" id="A0A2U2RM64"/>
<evidence type="ECO:0000256" key="12">
    <source>
        <dbReference type="SAM" id="MobiDB-lite"/>
    </source>
</evidence>
<dbReference type="GO" id="GO:0051082">
    <property type="term" value="F:unfolded protein binding"/>
    <property type="evidence" value="ECO:0007669"/>
    <property type="project" value="TreeGrafter"/>
</dbReference>
<evidence type="ECO:0000256" key="6">
    <source>
        <dbReference type="ARBA" id="ARBA00023186"/>
    </source>
</evidence>
<evidence type="ECO:0000256" key="1">
    <source>
        <dbReference type="ARBA" id="ARBA00004496"/>
    </source>
</evidence>
<dbReference type="PANTHER" id="PTHR21237:SF23">
    <property type="entry name" value="GRPE PROTEIN HOMOLOG, MITOCHONDRIAL"/>
    <property type="match status" value="1"/>
</dbReference>
<evidence type="ECO:0000256" key="9">
    <source>
        <dbReference type="ARBA" id="ARBA00076414"/>
    </source>
</evidence>
<evidence type="ECO:0000256" key="8">
    <source>
        <dbReference type="ARBA" id="ARBA00072274"/>
    </source>
</evidence>
<accession>A0A2U2RM64</accession>
<dbReference type="GO" id="GO:0005737">
    <property type="term" value="C:cytoplasm"/>
    <property type="evidence" value="ECO:0007669"/>
    <property type="project" value="UniProtKB-SubCell"/>
</dbReference>
<dbReference type="EMBL" id="QFKX01000002">
    <property type="protein sequence ID" value="PWH06874.1"/>
    <property type="molecule type" value="Genomic_DNA"/>
</dbReference>
<reference evidence="13 14" key="1">
    <citation type="submission" date="2018-05" db="EMBL/GenBank/DDBJ databases">
        <title>Brachybacterium sp. M1HQ-2T, whole genome shotgun sequence.</title>
        <authorList>
            <person name="Tuo L."/>
        </authorList>
    </citation>
    <scope>NUCLEOTIDE SEQUENCE [LARGE SCALE GENOMIC DNA]</scope>
    <source>
        <strain evidence="13 14">M1HQ-2</strain>
    </source>
</reference>
<name>A0A2U2RM64_9MICO</name>
<proteinExistence type="inferred from homology"/>
<keyword evidence="5 10" id="KW-0346">Stress response</keyword>
<dbReference type="GO" id="GO:0006457">
    <property type="term" value="P:protein folding"/>
    <property type="evidence" value="ECO:0007669"/>
    <property type="project" value="InterPro"/>
</dbReference>
<comment type="similarity">
    <text evidence="2 10 11">Belongs to the GrpE family.</text>
</comment>
<comment type="function">
    <text evidence="7 10">Participates actively in the response to hyperosmotic and heat shock by preventing the aggregation of stress-denatured proteins, in association with DnaK and GrpE. It is the nucleotide exchange factor for DnaK and may function as a thermosensor. Unfolded proteins bind initially to DnaJ; upon interaction with the DnaJ-bound protein, DnaK hydrolyzes its bound ATP, resulting in the formation of a stable complex. GrpE releases ADP from DnaK; ATP binding to DnaK triggers the release of the substrate protein, thus completing the reaction cycle. Several rounds of ATP-dependent interactions between DnaJ, DnaK and GrpE are required for fully efficient folding.</text>
</comment>
<evidence type="ECO:0000256" key="4">
    <source>
        <dbReference type="ARBA" id="ARBA00022490"/>
    </source>
</evidence>
<organism evidence="13 14">
    <name type="scientific">Brachybacterium endophyticum</name>
    <dbReference type="NCBI Taxonomy" id="2182385"/>
    <lineage>
        <taxon>Bacteria</taxon>
        <taxon>Bacillati</taxon>
        <taxon>Actinomycetota</taxon>
        <taxon>Actinomycetes</taxon>
        <taxon>Micrococcales</taxon>
        <taxon>Dermabacteraceae</taxon>
        <taxon>Brachybacterium</taxon>
    </lineage>
</organism>
<dbReference type="Pfam" id="PF01025">
    <property type="entry name" value="GrpE"/>
    <property type="match status" value="1"/>
</dbReference>
<protein>
    <recommendedName>
        <fullName evidence="8 10">Protein GrpE</fullName>
    </recommendedName>
    <alternativeName>
        <fullName evidence="9 10">HSP-70 cofactor</fullName>
    </alternativeName>
</protein>
<dbReference type="RefSeq" id="WP_109275470.1">
    <property type="nucleotide sequence ID" value="NZ_QFKX01000002.1"/>
</dbReference>
<dbReference type="GO" id="GO:0042803">
    <property type="term" value="F:protein homodimerization activity"/>
    <property type="evidence" value="ECO:0007669"/>
    <property type="project" value="InterPro"/>
</dbReference>
<evidence type="ECO:0000256" key="5">
    <source>
        <dbReference type="ARBA" id="ARBA00023016"/>
    </source>
</evidence>
<dbReference type="HAMAP" id="MF_01151">
    <property type="entry name" value="GrpE"/>
    <property type="match status" value="1"/>
</dbReference>
<evidence type="ECO:0000256" key="2">
    <source>
        <dbReference type="ARBA" id="ARBA00009054"/>
    </source>
</evidence>
<evidence type="ECO:0000256" key="3">
    <source>
        <dbReference type="ARBA" id="ARBA00011738"/>
    </source>
</evidence>
<feature type="compositionally biased region" description="Basic and acidic residues" evidence="12">
    <location>
        <begin position="28"/>
        <end position="39"/>
    </location>
</feature>
<dbReference type="InterPro" id="IPR009012">
    <property type="entry name" value="GrpE_head"/>
</dbReference>
<keyword evidence="6 10" id="KW-0143">Chaperone</keyword>
<evidence type="ECO:0000313" key="13">
    <source>
        <dbReference type="EMBL" id="PWH06874.1"/>
    </source>
</evidence>
<evidence type="ECO:0000256" key="10">
    <source>
        <dbReference type="HAMAP-Rule" id="MF_01151"/>
    </source>
</evidence>
<dbReference type="Gene3D" id="2.30.22.10">
    <property type="entry name" value="Head domain of nucleotide exchange factor GrpE"/>
    <property type="match status" value="1"/>
</dbReference>
<dbReference type="GO" id="GO:0000774">
    <property type="term" value="F:adenyl-nucleotide exchange factor activity"/>
    <property type="evidence" value="ECO:0007669"/>
    <property type="project" value="InterPro"/>
</dbReference>
<dbReference type="Proteomes" id="UP000245590">
    <property type="component" value="Unassembled WGS sequence"/>
</dbReference>
<comment type="subunit">
    <text evidence="3 10">Homodimer.</text>
</comment>
<dbReference type="InterPro" id="IPR013805">
    <property type="entry name" value="GrpE_CC"/>
</dbReference>
<dbReference type="GO" id="GO:0051087">
    <property type="term" value="F:protein-folding chaperone binding"/>
    <property type="evidence" value="ECO:0007669"/>
    <property type="project" value="InterPro"/>
</dbReference>
<keyword evidence="14" id="KW-1185">Reference proteome</keyword>